<keyword evidence="5" id="KW-1185">Reference proteome</keyword>
<proteinExistence type="predicted"/>
<organism evidence="2 4">
    <name type="scientific">Flagellimonas aequoris</name>
    <dbReference type="NCBI Taxonomy" id="2306997"/>
    <lineage>
        <taxon>Bacteria</taxon>
        <taxon>Pseudomonadati</taxon>
        <taxon>Bacteroidota</taxon>
        <taxon>Flavobacteriia</taxon>
        <taxon>Flavobacteriales</taxon>
        <taxon>Flavobacteriaceae</taxon>
        <taxon>Flagellimonas</taxon>
    </lineage>
</organism>
<feature type="signal peptide" evidence="1">
    <location>
        <begin position="1"/>
        <end position="19"/>
    </location>
</feature>
<protein>
    <submittedName>
        <fullName evidence="2">Uncharacterized protein</fullName>
    </submittedName>
</protein>
<keyword evidence="1" id="KW-0732">Signal</keyword>
<name>A0A418N937_9FLAO</name>
<feature type="chain" id="PRO_5019090717" evidence="1">
    <location>
        <begin position="20"/>
        <end position="247"/>
    </location>
</feature>
<sequence length="247" mass="28044">MKHITTLLLLSALTTLSYGQVGMGGSNLETFNGSGQGGAFFSALRKNLNTDAMGLNTVGSPYLNENFVPCKVYYKDELVGNMYYRHNAYNDEIEIKDSSLPEENPTSLATMKQLKVVDQVTGQEISMMTYENKDELVKNGYFYIIDEGKDYNLLFKKNVKFTEGTKPVNSMVRPTPNKFSQFVEFYYMKDGAKFAQLIPTNKGKFVKTFGSANEEELKDYIKEQNINLKDENDLIKVFNYLNSNKDS</sequence>
<dbReference type="OrthoDB" id="1420518at2"/>
<evidence type="ECO:0000313" key="3">
    <source>
        <dbReference type="EMBL" id="TXK03781.1"/>
    </source>
</evidence>
<evidence type="ECO:0000313" key="4">
    <source>
        <dbReference type="Proteomes" id="UP000284189"/>
    </source>
</evidence>
<dbReference type="EMBL" id="QXFJ01000015">
    <property type="protein sequence ID" value="RIV72012.1"/>
    <property type="molecule type" value="Genomic_DNA"/>
</dbReference>
<dbReference type="RefSeq" id="WP_119639400.1">
    <property type="nucleotide sequence ID" value="NZ_QXFJ01000015.1"/>
</dbReference>
<evidence type="ECO:0000256" key="1">
    <source>
        <dbReference type="SAM" id="SignalP"/>
    </source>
</evidence>
<reference evidence="3 5" key="2">
    <citation type="submission" date="2019-07" db="EMBL/GenBank/DDBJ databases">
        <title>Draft genome of two Muricauda strains isolated from deep sea.</title>
        <authorList>
            <person name="Sun C."/>
        </authorList>
    </citation>
    <scope>NUCLEOTIDE SEQUENCE [LARGE SCALE GENOMIC DNA]</scope>
    <source>
        <strain evidence="3 5">NH166</strain>
    </source>
</reference>
<dbReference type="Proteomes" id="UP000284189">
    <property type="component" value="Unassembled WGS sequence"/>
</dbReference>
<evidence type="ECO:0000313" key="5">
    <source>
        <dbReference type="Proteomes" id="UP000321528"/>
    </source>
</evidence>
<dbReference type="AlphaFoldDB" id="A0A418N937"/>
<dbReference type="Proteomes" id="UP000321528">
    <property type="component" value="Unassembled WGS sequence"/>
</dbReference>
<reference evidence="2 4" key="1">
    <citation type="submission" date="2018-08" db="EMBL/GenBank/DDBJ databases">
        <title>Proposal of Muricauda 72 sp.nov. and Muricauda NH166 sp.nov., isolated from seawater.</title>
        <authorList>
            <person name="Cheng H."/>
            <person name="Wu Y.-H."/>
            <person name="Guo L.-L."/>
            <person name="Xu X.-W."/>
        </authorList>
    </citation>
    <scope>NUCLEOTIDE SEQUENCE [LARGE SCALE GENOMIC DNA]</scope>
    <source>
        <strain evidence="2 4">NH166</strain>
    </source>
</reference>
<gene>
    <name evidence="2" type="ORF">D2U88_06035</name>
    <name evidence="3" type="ORF">FQ019_05995</name>
</gene>
<dbReference type="EMBL" id="VNWL01000014">
    <property type="protein sequence ID" value="TXK03781.1"/>
    <property type="molecule type" value="Genomic_DNA"/>
</dbReference>
<evidence type="ECO:0000313" key="2">
    <source>
        <dbReference type="EMBL" id="RIV72012.1"/>
    </source>
</evidence>
<comment type="caution">
    <text evidence="2">The sequence shown here is derived from an EMBL/GenBank/DDBJ whole genome shotgun (WGS) entry which is preliminary data.</text>
</comment>
<accession>A0A418N937</accession>